<evidence type="ECO:0000313" key="2">
    <source>
        <dbReference type="EMBL" id="KAF4974017.1"/>
    </source>
</evidence>
<dbReference type="SUPFAM" id="SSF82199">
    <property type="entry name" value="SET domain"/>
    <property type="match status" value="1"/>
</dbReference>
<keyword evidence="3" id="KW-1185">Reference proteome</keyword>
<accession>A0A8H4XG86</accession>
<reference evidence="2" key="1">
    <citation type="journal article" date="2020" name="BMC Genomics">
        <title>Correction to: Identification and distribution of gene clusters required for synthesis of sphingolipid metabolism inhibitors in diverse species of the filamentous fungus Fusarium.</title>
        <authorList>
            <person name="Kim H.S."/>
            <person name="Lohmar J.M."/>
            <person name="Busman M."/>
            <person name="Brown D.W."/>
            <person name="Naumann T.A."/>
            <person name="Divon H.H."/>
            <person name="Lysoe E."/>
            <person name="Uhlig S."/>
            <person name="Proctor R.H."/>
        </authorList>
    </citation>
    <scope>NUCLEOTIDE SEQUENCE</scope>
    <source>
        <strain evidence="2">NRRL 22465</strain>
    </source>
</reference>
<organism evidence="2 3">
    <name type="scientific">Fusarium zealandicum</name>
    <dbReference type="NCBI Taxonomy" id="1053134"/>
    <lineage>
        <taxon>Eukaryota</taxon>
        <taxon>Fungi</taxon>
        <taxon>Dikarya</taxon>
        <taxon>Ascomycota</taxon>
        <taxon>Pezizomycotina</taxon>
        <taxon>Sordariomycetes</taxon>
        <taxon>Hypocreomycetidae</taxon>
        <taxon>Hypocreales</taxon>
        <taxon>Nectriaceae</taxon>
        <taxon>Fusarium</taxon>
        <taxon>Fusarium staphyleae species complex</taxon>
    </lineage>
</organism>
<gene>
    <name evidence="2" type="ORF">FZEAL_9037</name>
</gene>
<dbReference type="PANTHER" id="PTHR12350">
    <property type="entry name" value="HISTONE-LYSINE N-METHYLTRANSFERASE-RELATED"/>
    <property type="match status" value="1"/>
</dbReference>
<dbReference type="InterPro" id="IPR046341">
    <property type="entry name" value="SET_dom_sf"/>
</dbReference>
<comment type="caution">
    <text evidence="2">The sequence shown here is derived from an EMBL/GenBank/DDBJ whole genome shotgun (WGS) entry which is preliminary data.</text>
</comment>
<dbReference type="InterPro" id="IPR001214">
    <property type="entry name" value="SET_dom"/>
</dbReference>
<feature type="domain" description="SET" evidence="1">
    <location>
        <begin position="33"/>
        <end position="130"/>
    </location>
</feature>
<dbReference type="PROSITE" id="PS50280">
    <property type="entry name" value="SET"/>
    <property type="match status" value="1"/>
</dbReference>
<dbReference type="InterPro" id="IPR053201">
    <property type="entry name" value="Flavunoidine_N-MTase"/>
</dbReference>
<name>A0A8H4XG86_9HYPO</name>
<dbReference type="Pfam" id="PF00856">
    <property type="entry name" value="SET"/>
    <property type="match status" value="1"/>
</dbReference>
<dbReference type="PANTHER" id="PTHR12350:SF19">
    <property type="entry name" value="SET DOMAIN-CONTAINING PROTEIN"/>
    <property type="match status" value="1"/>
</dbReference>
<reference evidence="2" key="2">
    <citation type="submission" date="2020-05" db="EMBL/GenBank/DDBJ databases">
        <authorList>
            <person name="Kim H.-S."/>
            <person name="Proctor R.H."/>
            <person name="Brown D.W."/>
        </authorList>
    </citation>
    <scope>NUCLEOTIDE SEQUENCE</scope>
    <source>
        <strain evidence="2">NRRL 22465</strain>
    </source>
</reference>
<evidence type="ECO:0000259" key="1">
    <source>
        <dbReference type="PROSITE" id="PS50280"/>
    </source>
</evidence>
<dbReference type="Gene3D" id="2.170.270.10">
    <property type="entry name" value="SET domain"/>
    <property type="match status" value="1"/>
</dbReference>
<protein>
    <recommendedName>
        <fullName evidence="1">SET domain-containing protein</fullName>
    </recommendedName>
</protein>
<dbReference type="AlphaFoldDB" id="A0A8H4XG86"/>
<dbReference type="OrthoDB" id="5984008at2759"/>
<evidence type="ECO:0000313" key="3">
    <source>
        <dbReference type="Proteomes" id="UP000635477"/>
    </source>
</evidence>
<proteinExistence type="predicted"/>
<dbReference type="Proteomes" id="UP000635477">
    <property type="component" value="Unassembled WGS sequence"/>
</dbReference>
<dbReference type="EMBL" id="JABEYC010000813">
    <property type="protein sequence ID" value="KAF4974017.1"/>
    <property type="molecule type" value="Genomic_DNA"/>
</dbReference>
<sequence>MAALVSDAKPFEAKPTFAEARPSFYEARPSHPDLIRVDRSDQPFKSAAVSLVSLPPGALLAKITEATPTPNATWTSFSTGRGKHMEFNSDIVYINHSCDPNLVVDTARMEVRVADDRHIKAGDELTWFYPSAEWEMAQSFPCECGTRRCLTAIRGSKFIEPVLLKGYFLNRHIQEHLEDKQHK</sequence>